<dbReference type="PANTHER" id="PTHR43013">
    <property type="entry name" value="GLUTAMYL-TRNA REDUCTASE"/>
    <property type="match status" value="1"/>
</dbReference>
<dbReference type="InterPro" id="IPR015895">
    <property type="entry name" value="4pyrrol_synth_GluRdtase_N"/>
</dbReference>
<comment type="function">
    <text evidence="4">Catalyzes the NADPH-dependent reduction of glutamyl-tRNA(Glu) to glutamate 1-semialdehyde (GSA).</text>
</comment>
<evidence type="ECO:0000256" key="2">
    <source>
        <dbReference type="ARBA" id="ARBA00023002"/>
    </source>
</evidence>
<dbReference type="InterPro" id="IPR018214">
    <property type="entry name" value="GluRdtase_CS"/>
</dbReference>
<dbReference type="STRING" id="36844.SAMN04488501_103161"/>
<dbReference type="InterPro" id="IPR000343">
    <property type="entry name" value="4pyrrol_synth_GluRdtase"/>
</dbReference>
<evidence type="ECO:0000259" key="9">
    <source>
        <dbReference type="Pfam" id="PF05201"/>
    </source>
</evidence>
<evidence type="ECO:0000256" key="4">
    <source>
        <dbReference type="HAMAP-Rule" id="MF_00087"/>
    </source>
</evidence>
<dbReference type="HAMAP" id="MF_00087">
    <property type="entry name" value="Glu_tRNA_reductase"/>
    <property type="match status" value="1"/>
</dbReference>
<dbReference type="PATRIC" id="fig|1121318.3.peg.845"/>
<dbReference type="RefSeq" id="WP_052220428.1">
    <property type="nucleotide sequence ID" value="NZ_LHUR01000012.1"/>
</dbReference>
<name>A0A0L6ZD44_9CLOT</name>
<evidence type="ECO:0000256" key="1">
    <source>
        <dbReference type="ARBA" id="ARBA00022857"/>
    </source>
</evidence>
<feature type="binding site" evidence="4">
    <location>
        <begin position="186"/>
        <end position="191"/>
    </location>
    <ligand>
        <name>NADP(+)</name>
        <dbReference type="ChEBI" id="CHEBI:58349"/>
    </ligand>
</feature>
<dbReference type="UniPathway" id="UPA00251">
    <property type="reaction ID" value="UER00316"/>
</dbReference>
<dbReference type="EC" id="1.2.1.70" evidence="4"/>
<dbReference type="SUPFAM" id="SSF69742">
    <property type="entry name" value="Glutamyl tRNA-reductase catalytic, N-terminal domain"/>
    <property type="match status" value="1"/>
</dbReference>
<comment type="domain">
    <text evidence="4">Possesses an unusual extended V-shaped dimeric structure with each monomer consisting of three distinct domains arranged along a curved 'spinal' alpha-helix. The N-terminal catalytic domain specifically recognizes the glutamate moiety of the substrate. The second domain is the NADPH-binding domain, and the third C-terminal domain is responsible for dimerization.</text>
</comment>
<evidence type="ECO:0000256" key="7">
    <source>
        <dbReference type="PIRSR" id="PIRSR000445-4"/>
    </source>
</evidence>
<dbReference type="Pfam" id="PF05201">
    <property type="entry name" value="GlutR_N"/>
    <property type="match status" value="1"/>
</dbReference>
<dbReference type="CDD" id="cd05213">
    <property type="entry name" value="NAD_bind_Glutamyl_tRNA_reduct"/>
    <property type="match status" value="1"/>
</dbReference>
<dbReference type="PANTHER" id="PTHR43013:SF1">
    <property type="entry name" value="GLUTAMYL-TRNA REDUCTASE"/>
    <property type="match status" value="1"/>
</dbReference>
<evidence type="ECO:0000256" key="3">
    <source>
        <dbReference type="ARBA" id="ARBA00023244"/>
    </source>
</evidence>
<feature type="binding site" evidence="4 6">
    <location>
        <begin position="47"/>
        <end position="50"/>
    </location>
    <ligand>
        <name>substrate</name>
    </ligand>
</feature>
<feature type="binding site" evidence="4 6">
    <location>
        <position position="116"/>
    </location>
    <ligand>
        <name>substrate</name>
    </ligand>
</feature>
<comment type="caution">
    <text evidence="10">The sequence shown here is derived from an EMBL/GenBank/DDBJ whole genome shotgun (WGS) entry which is preliminary data.</text>
</comment>
<dbReference type="Gene3D" id="3.30.460.30">
    <property type="entry name" value="Glutamyl-tRNA reductase, N-terminal domain"/>
    <property type="match status" value="1"/>
</dbReference>
<comment type="catalytic activity">
    <reaction evidence="4">
        <text>(S)-4-amino-5-oxopentanoate + tRNA(Glu) + NADP(+) = L-glutamyl-tRNA(Glu) + NADPH + H(+)</text>
        <dbReference type="Rhea" id="RHEA:12344"/>
        <dbReference type="Rhea" id="RHEA-COMP:9663"/>
        <dbReference type="Rhea" id="RHEA-COMP:9680"/>
        <dbReference type="ChEBI" id="CHEBI:15378"/>
        <dbReference type="ChEBI" id="CHEBI:57501"/>
        <dbReference type="ChEBI" id="CHEBI:57783"/>
        <dbReference type="ChEBI" id="CHEBI:58349"/>
        <dbReference type="ChEBI" id="CHEBI:78442"/>
        <dbReference type="ChEBI" id="CHEBI:78520"/>
        <dbReference type="EC" id="1.2.1.70"/>
    </reaction>
</comment>
<feature type="binding site" evidence="4 6">
    <location>
        <begin position="110"/>
        <end position="112"/>
    </location>
    <ligand>
        <name>substrate</name>
    </ligand>
</feature>
<protein>
    <recommendedName>
        <fullName evidence="4">Glutamyl-tRNA reductase</fullName>
        <shortName evidence="4">GluTR</shortName>
        <ecNumber evidence="4">1.2.1.70</ecNumber>
    </recommendedName>
</protein>
<reference evidence="11" key="1">
    <citation type="submission" date="2015-08" db="EMBL/GenBank/DDBJ databases">
        <title>Genome sequence of the strict anaerobe Clostridium homopropionicum LuHBu1 (DSM 5847T).</title>
        <authorList>
            <person name="Poehlein A."/>
            <person name="Beck M."/>
            <person name="Schiel-Bengelsdorf B."/>
            <person name="Bengelsdorf F.R."/>
            <person name="Daniel R."/>
            <person name="Duerre P."/>
        </authorList>
    </citation>
    <scope>NUCLEOTIDE SEQUENCE [LARGE SCALE GENOMIC DNA]</scope>
    <source>
        <strain evidence="11">DSM 5847</strain>
    </source>
</reference>
<keyword evidence="1 4" id="KW-0521">NADP</keyword>
<organism evidence="10 11">
    <name type="scientific">Clostridium homopropionicum DSM 5847</name>
    <dbReference type="NCBI Taxonomy" id="1121318"/>
    <lineage>
        <taxon>Bacteria</taxon>
        <taxon>Bacillati</taxon>
        <taxon>Bacillota</taxon>
        <taxon>Clostridia</taxon>
        <taxon>Eubacteriales</taxon>
        <taxon>Clostridiaceae</taxon>
        <taxon>Clostridium</taxon>
    </lineage>
</organism>
<dbReference type="GO" id="GO:0008883">
    <property type="term" value="F:glutamyl-tRNA reductase activity"/>
    <property type="evidence" value="ECO:0007669"/>
    <property type="project" value="UniProtKB-UniRule"/>
</dbReference>
<feature type="domain" description="Glutamyl-tRNA reductase N-terminal" evidence="9">
    <location>
        <begin position="4"/>
        <end position="152"/>
    </location>
</feature>
<evidence type="ECO:0000256" key="5">
    <source>
        <dbReference type="PIRSR" id="PIRSR000445-1"/>
    </source>
</evidence>
<keyword evidence="2 4" id="KW-0560">Oxidoreductase</keyword>
<dbReference type="FunFam" id="3.30.460.30:FF:000001">
    <property type="entry name" value="Glutamyl-tRNA reductase"/>
    <property type="match status" value="1"/>
</dbReference>
<keyword evidence="11" id="KW-1185">Reference proteome</keyword>
<feature type="site" description="Important for activity" evidence="4 7">
    <location>
        <position position="95"/>
    </location>
</feature>
<sequence>MHCISISHKTTPVNIRELFAFSSDEQLEFEKQLLQEEKLRGCVIVSTCNRSEIYFSGDKTSIDIVEKQLAKFKNAKQSEIRKYFNVYSNDEAVRHLFRVACGLDSMVLGEDEILRQVKDAYELSLNNKFSNVELNLAFQGALSSAKAIKTDTKLSNTPVSIGTLTANKIIEYLKTKENSRVLIVGISGKMGSIVAKNLCSKDISIIGTSRSHNKSNGLFSNISNIQISDYKDRYKFLKRADVIVSATTSPHYTFTYDEVLNVLDGCTSNKLFIDLAVPGDIDKDILNIKGMDIVDIDYFEKASKENNRIKLKELDKAQIILDKCIDEALKNMRFQEFHTSIDKINKKVQEKGFPYVLYHLKRSLNSEQLGILLDSLDDIISEEK</sequence>
<dbReference type="Gene3D" id="3.40.50.720">
    <property type="entry name" value="NAD(P)-binding Rossmann-like Domain"/>
    <property type="match status" value="1"/>
</dbReference>
<keyword evidence="3 4" id="KW-0627">Porphyrin biosynthesis</keyword>
<dbReference type="GO" id="GO:0019353">
    <property type="term" value="P:protoporphyrinogen IX biosynthetic process from glutamate"/>
    <property type="evidence" value="ECO:0007669"/>
    <property type="project" value="TreeGrafter"/>
</dbReference>
<dbReference type="PIRSF" id="PIRSF000445">
    <property type="entry name" value="4pyrrol_synth_GluRdtase"/>
    <property type="match status" value="1"/>
</dbReference>
<dbReference type="PROSITE" id="PS00747">
    <property type="entry name" value="GLUTR"/>
    <property type="match status" value="1"/>
</dbReference>
<accession>A0A0L6ZD44</accession>
<dbReference type="InterPro" id="IPR036291">
    <property type="entry name" value="NAD(P)-bd_dom_sf"/>
</dbReference>
<proteinExistence type="inferred from homology"/>
<dbReference type="EMBL" id="LHUR01000012">
    <property type="protein sequence ID" value="KOA20698.1"/>
    <property type="molecule type" value="Genomic_DNA"/>
</dbReference>
<gene>
    <name evidence="4 10" type="primary">hemA</name>
    <name evidence="10" type="ORF">CLHOM_08400</name>
</gene>
<dbReference type="Pfam" id="PF01488">
    <property type="entry name" value="Shikimate_DH"/>
    <property type="match status" value="1"/>
</dbReference>
<dbReference type="SUPFAM" id="SSF51735">
    <property type="entry name" value="NAD(P)-binding Rossmann-fold domains"/>
    <property type="match status" value="1"/>
</dbReference>
<evidence type="ECO:0000259" key="8">
    <source>
        <dbReference type="Pfam" id="PF01488"/>
    </source>
</evidence>
<comment type="similarity">
    <text evidence="4">Belongs to the glutamyl-tRNA reductase family.</text>
</comment>
<dbReference type="AlphaFoldDB" id="A0A0L6ZD44"/>
<evidence type="ECO:0000313" key="10">
    <source>
        <dbReference type="EMBL" id="KOA20698.1"/>
    </source>
</evidence>
<dbReference type="InterPro" id="IPR006151">
    <property type="entry name" value="Shikm_DH/Glu-tRNA_Rdtase"/>
</dbReference>
<comment type="subunit">
    <text evidence="4">Homodimer.</text>
</comment>
<feature type="binding site" evidence="4 6">
    <location>
        <position position="105"/>
    </location>
    <ligand>
        <name>substrate</name>
    </ligand>
</feature>
<comment type="pathway">
    <text evidence="4">Porphyrin-containing compound metabolism; protoporphyrin-IX biosynthesis; 5-aminolevulinate from L-glutamyl-tRNA(Glu): step 1/2.</text>
</comment>
<dbReference type="InterPro" id="IPR036343">
    <property type="entry name" value="GluRdtase_N_sf"/>
</dbReference>
<dbReference type="GO" id="GO:0050661">
    <property type="term" value="F:NADP binding"/>
    <property type="evidence" value="ECO:0007669"/>
    <property type="project" value="InterPro"/>
</dbReference>
<dbReference type="Proteomes" id="UP000037043">
    <property type="component" value="Unassembled WGS sequence"/>
</dbReference>
<comment type="miscellaneous">
    <text evidence="4">During catalysis, the active site Cys acts as a nucleophile attacking the alpha-carbonyl group of tRNA-bound glutamate with the formation of a thioester intermediate between enzyme and glutamate, and the concomitant release of tRNA(Glu). The thioester intermediate is finally reduced by direct hydride transfer from NADPH, to form the product GSA.</text>
</comment>
<feature type="domain" description="Quinate/shikimate 5-dehydrogenase/glutamyl-tRNA reductase" evidence="8">
    <location>
        <begin position="175"/>
        <end position="300"/>
    </location>
</feature>
<evidence type="ECO:0000256" key="6">
    <source>
        <dbReference type="PIRSR" id="PIRSR000445-2"/>
    </source>
</evidence>
<dbReference type="NCBIfam" id="TIGR01035">
    <property type="entry name" value="hemA"/>
    <property type="match status" value="1"/>
</dbReference>
<evidence type="ECO:0000313" key="11">
    <source>
        <dbReference type="Proteomes" id="UP000037043"/>
    </source>
</evidence>
<feature type="active site" description="Nucleophile" evidence="4 5">
    <location>
        <position position="48"/>
    </location>
</feature>